<dbReference type="Proteomes" id="UP001589795">
    <property type="component" value="Unassembled WGS sequence"/>
</dbReference>
<protein>
    <recommendedName>
        <fullName evidence="3">Methyl-accepting chemotaxis protein</fullName>
    </recommendedName>
</protein>
<organism evidence="1 2">
    <name type="scientific">Paracoccus rhizosphaerae</name>
    <dbReference type="NCBI Taxonomy" id="1133347"/>
    <lineage>
        <taxon>Bacteria</taxon>
        <taxon>Pseudomonadati</taxon>
        <taxon>Pseudomonadota</taxon>
        <taxon>Alphaproteobacteria</taxon>
        <taxon>Rhodobacterales</taxon>
        <taxon>Paracoccaceae</taxon>
        <taxon>Paracoccus</taxon>
    </lineage>
</organism>
<keyword evidence="2" id="KW-1185">Reference proteome</keyword>
<name>A0ABV6CKC5_9RHOB</name>
<dbReference type="RefSeq" id="WP_265507550.1">
    <property type="nucleotide sequence ID" value="NZ_JAOTBE010000035.1"/>
</dbReference>
<dbReference type="EMBL" id="JBHLWQ010000067">
    <property type="protein sequence ID" value="MFC0200300.1"/>
    <property type="molecule type" value="Genomic_DNA"/>
</dbReference>
<sequence length="532" mass="55780">MKQEIIRPAPPAPGLHGLRIDSQQRFEQLTDVLGGVHGALTDIAADAERLGGLVQEVGEARSDAGSLRRSCHELVERLGQAHAALASDRLPKALARGLDAVGEMRSECRQLRAVASMTRVAGRSANIDGIEDYIGSLRKMIQRLEDTTVVVHEGLSRIDSATREASSLLGDASRCARAALDRQQDAAPEGGGDLSSVMGVLAARLAASTSSNTGVLMNGIQFSDAFAQRLQHVEAIIDAAGDRPAPAVLASAQLRALRADADALIAETRAALQSLAADGRSAAQALAGDIGGKAAGMLADWHRELDDGRQLDLLVTPALRSAVTAVTAIEVAMEGAARDLATLATTAQEVRLAAINSGLLARRSGNGKTAMAVLSATVQERAHACSTLNTSCRDSFAVISQQTAGADFAQLARQADALGVQLARAKADLSRATALLSQLEDLKVAAQAGAADLQRGVEQGLTVLRDLPDLVRQIASRAESAQRPLSDAERAELEAFADLYTMDREREIHAEVAGVALTPMAAAQQSLDDIFF</sequence>
<evidence type="ECO:0008006" key="3">
    <source>
        <dbReference type="Google" id="ProtNLM"/>
    </source>
</evidence>
<evidence type="ECO:0000313" key="1">
    <source>
        <dbReference type="EMBL" id="MFC0200300.1"/>
    </source>
</evidence>
<gene>
    <name evidence="1" type="ORF">ACFFIZ_08185</name>
</gene>
<proteinExistence type="predicted"/>
<evidence type="ECO:0000313" key="2">
    <source>
        <dbReference type="Proteomes" id="UP001589795"/>
    </source>
</evidence>
<comment type="caution">
    <text evidence="1">The sequence shown here is derived from an EMBL/GenBank/DDBJ whole genome shotgun (WGS) entry which is preliminary data.</text>
</comment>
<accession>A0ABV6CKC5</accession>
<reference evidence="1 2" key="1">
    <citation type="submission" date="2024-09" db="EMBL/GenBank/DDBJ databases">
        <authorList>
            <person name="Sun Q."/>
            <person name="Mori K."/>
        </authorList>
    </citation>
    <scope>NUCLEOTIDE SEQUENCE [LARGE SCALE GENOMIC DNA]</scope>
    <source>
        <strain evidence="1 2">CCM 7904</strain>
    </source>
</reference>